<feature type="domain" description="PI3K-RBD" evidence="11">
    <location>
        <begin position="307"/>
        <end position="409"/>
    </location>
</feature>
<dbReference type="InterPro" id="IPR015433">
    <property type="entry name" value="PI3/4_kinase"/>
</dbReference>
<keyword evidence="5 13" id="KW-0418">Kinase</keyword>
<dbReference type="SMART" id="SM00146">
    <property type="entry name" value="PI3Kc"/>
    <property type="match status" value="1"/>
</dbReference>
<dbReference type="GO" id="GO:0043491">
    <property type="term" value="P:phosphatidylinositol 3-kinase/protein kinase B signal transduction"/>
    <property type="evidence" value="ECO:0007669"/>
    <property type="project" value="TreeGrafter"/>
</dbReference>
<dbReference type="Pfam" id="PF02192">
    <property type="entry name" value="PI3K_p85B"/>
    <property type="match status" value="1"/>
</dbReference>
<dbReference type="PROSITE" id="PS00916">
    <property type="entry name" value="PI3_4_KINASE_2"/>
    <property type="match status" value="1"/>
</dbReference>
<dbReference type="PROSITE" id="PS50290">
    <property type="entry name" value="PI3_4_KINASE_3"/>
    <property type="match status" value="1"/>
</dbReference>
<dbReference type="AlphaFoldDB" id="A0A834VBX7"/>
<comment type="catalytic activity">
    <reaction evidence="1">
        <text>a 1,2-diacyl-sn-glycero-3-phospho-(1D-myo-inositol) + ATP = a 1,2-diacyl-sn-glycero-3-phospho-(1D-myo-inositol-3-phosphate) + ADP + H(+)</text>
        <dbReference type="Rhea" id="RHEA:12709"/>
        <dbReference type="ChEBI" id="CHEBI:15378"/>
        <dbReference type="ChEBI" id="CHEBI:30616"/>
        <dbReference type="ChEBI" id="CHEBI:57880"/>
        <dbReference type="ChEBI" id="CHEBI:58088"/>
        <dbReference type="ChEBI" id="CHEBI:456216"/>
        <dbReference type="EC" id="2.7.1.137"/>
    </reaction>
</comment>
<dbReference type="SMART" id="SM00142">
    <property type="entry name" value="PI3K_C2"/>
    <property type="match status" value="1"/>
</dbReference>
<dbReference type="InterPro" id="IPR029071">
    <property type="entry name" value="Ubiquitin-like_domsf"/>
</dbReference>
<organism evidence="13">
    <name type="scientific">Sarcoptes scabiei</name>
    <name type="common">Itch mite</name>
    <name type="synonym">Acarus scabiei</name>
    <dbReference type="NCBI Taxonomy" id="52283"/>
    <lineage>
        <taxon>Eukaryota</taxon>
        <taxon>Metazoa</taxon>
        <taxon>Ecdysozoa</taxon>
        <taxon>Arthropoda</taxon>
        <taxon>Chelicerata</taxon>
        <taxon>Arachnida</taxon>
        <taxon>Acari</taxon>
        <taxon>Acariformes</taxon>
        <taxon>Sarcoptiformes</taxon>
        <taxon>Astigmata</taxon>
        <taxon>Psoroptidia</taxon>
        <taxon>Sarcoptoidea</taxon>
        <taxon>Sarcoptidae</taxon>
        <taxon>Sarcoptinae</taxon>
        <taxon>Sarcoptes</taxon>
    </lineage>
</organism>
<dbReference type="InterPro" id="IPR036940">
    <property type="entry name" value="PI3/4_kinase_cat_sf"/>
</dbReference>
<evidence type="ECO:0000256" key="5">
    <source>
        <dbReference type="ARBA" id="ARBA00022777"/>
    </source>
</evidence>
<dbReference type="PROSITE" id="PS51547">
    <property type="entry name" value="C2_PI3K"/>
    <property type="match status" value="1"/>
</dbReference>
<dbReference type="SUPFAM" id="SSF48371">
    <property type="entry name" value="ARM repeat"/>
    <property type="match status" value="1"/>
</dbReference>
<keyword evidence="4" id="KW-0547">Nucleotide-binding</keyword>
<dbReference type="Gene3D" id="2.60.40.150">
    <property type="entry name" value="C2 domain"/>
    <property type="match status" value="1"/>
</dbReference>
<dbReference type="Pfam" id="PF00613">
    <property type="entry name" value="PI3Ka"/>
    <property type="match status" value="1"/>
</dbReference>
<evidence type="ECO:0000313" key="15">
    <source>
        <dbReference type="Proteomes" id="UP000070412"/>
    </source>
</evidence>
<dbReference type="FunFam" id="3.30.1010.10:FF:000008">
    <property type="entry name" value="Phosphatidylinositol 4,5-bisphosphate 3-kinase catalytic subunit gamma"/>
    <property type="match status" value="1"/>
</dbReference>
<dbReference type="Gene3D" id="3.30.1010.10">
    <property type="entry name" value="Phosphatidylinositol 3-kinase Catalytic Subunit, Chain A, domain 4"/>
    <property type="match status" value="1"/>
</dbReference>
<dbReference type="InterPro" id="IPR000341">
    <property type="entry name" value="PI3K_Ras-bd_dom"/>
</dbReference>
<dbReference type="CDD" id="cd05165">
    <property type="entry name" value="PI3Kc_I"/>
    <property type="match status" value="1"/>
</dbReference>
<dbReference type="InterPro" id="IPR002420">
    <property type="entry name" value="PI3K-type_C2_dom"/>
</dbReference>
<dbReference type="EMBL" id="WVUK01000058">
    <property type="protein sequence ID" value="KAF7491832.1"/>
    <property type="molecule type" value="Genomic_DNA"/>
</dbReference>
<dbReference type="PROSITE" id="PS51545">
    <property type="entry name" value="PIK_HELICAL"/>
    <property type="match status" value="1"/>
</dbReference>
<dbReference type="InterPro" id="IPR011009">
    <property type="entry name" value="Kinase-like_dom_sf"/>
</dbReference>
<dbReference type="InterPro" id="IPR000403">
    <property type="entry name" value="PI3/4_kinase_cat_dom"/>
</dbReference>
<evidence type="ECO:0000259" key="11">
    <source>
        <dbReference type="PROSITE" id="PS51546"/>
    </source>
</evidence>
<evidence type="ECO:0000259" key="10">
    <source>
        <dbReference type="PROSITE" id="PS51545"/>
    </source>
</evidence>
<evidence type="ECO:0000259" key="9">
    <source>
        <dbReference type="PROSITE" id="PS51544"/>
    </source>
</evidence>
<dbReference type="EnsemblMetazoa" id="SSS_145s_mrna">
    <property type="protein sequence ID" value="KAF7491832.1"/>
    <property type="gene ID" value="SSS_145"/>
</dbReference>
<dbReference type="SMART" id="SM00143">
    <property type="entry name" value="PI3K_p85B"/>
    <property type="match status" value="1"/>
</dbReference>
<reference evidence="15" key="1">
    <citation type="journal article" date="2020" name="PLoS Negl. Trop. Dis.">
        <title>High-quality nuclear genome for Sarcoptes scabiei-A critical resource for a neglected parasite.</title>
        <authorList>
            <person name="Korhonen P.K."/>
            <person name="Gasser R.B."/>
            <person name="Ma G."/>
            <person name="Wang T."/>
            <person name="Stroehlein A.J."/>
            <person name="Young N.D."/>
            <person name="Ang C.S."/>
            <person name="Fernando D.D."/>
            <person name="Lu H.C."/>
            <person name="Taylor S."/>
            <person name="Reynolds S.L."/>
            <person name="Mofiz E."/>
            <person name="Najaraj S.H."/>
            <person name="Gowda H."/>
            <person name="Madugundu A."/>
            <person name="Renuse S."/>
            <person name="Holt D."/>
            <person name="Pandey A."/>
            <person name="Papenfuss A.T."/>
            <person name="Fischer K."/>
        </authorList>
    </citation>
    <scope>NUCLEOTIDE SEQUENCE [LARGE SCALE GENOMIC DNA]</scope>
</reference>
<dbReference type="GO" id="GO:0032060">
    <property type="term" value="P:bleb assembly"/>
    <property type="evidence" value="ECO:0007669"/>
    <property type="project" value="UniProtKB-ARBA"/>
</dbReference>
<dbReference type="Gene3D" id="1.25.40.70">
    <property type="entry name" value="Phosphatidylinositol 3-kinase, accessory domain (PIK)"/>
    <property type="match status" value="1"/>
</dbReference>
<dbReference type="InterPro" id="IPR003113">
    <property type="entry name" value="PI3K_ABD"/>
</dbReference>
<dbReference type="GO" id="GO:0005942">
    <property type="term" value="C:phosphatidylinositol 3-kinase complex"/>
    <property type="evidence" value="ECO:0007669"/>
    <property type="project" value="TreeGrafter"/>
</dbReference>
<dbReference type="Pfam" id="PF00454">
    <property type="entry name" value="PI3_PI4_kinase"/>
    <property type="match status" value="1"/>
</dbReference>
<dbReference type="PROSITE" id="PS00915">
    <property type="entry name" value="PI3_4_KINASE_1"/>
    <property type="match status" value="1"/>
</dbReference>
<proteinExistence type="inferred from homology"/>
<evidence type="ECO:0000256" key="2">
    <source>
        <dbReference type="ARBA" id="ARBA00012073"/>
    </source>
</evidence>
<evidence type="ECO:0000313" key="14">
    <source>
        <dbReference type="EnsemblMetazoa" id="KAF7491832.1"/>
    </source>
</evidence>
<dbReference type="GO" id="GO:0048015">
    <property type="term" value="P:phosphatidylinositol-mediated signaling"/>
    <property type="evidence" value="ECO:0007669"/>
    <property type="project" value="TreeGrafter"/>
</dbReference>
<dbReference type="PROSITE" id="PS51544">
    <property type="entry name" value="PI3K_ABD"/>
    <property type="match status" value="1"/>
</dbReference>
<dbReference type="SMART" id="SM00144">
    <property type="entry name" value="PI3K_rbd"/>
    <property type="match status" value="1"/>
</dbReference>
<accession>A0A834VBX7</accession>
<feature type="domain" description="PI3K/PI4K catalytic" evidence="8">
    <location>
        <begin position="959"/>
        <end position="1242"/>
    </location>
</feature>
<evidence type="ECO:0000259" key="8">
    <source>
        <dbReference type="PROSITE" id="PS50290"/>
    </source>
</evidence>
<dbReference type="SUPFAM" id="SSF56112">
    <property type="entry name" value="Protein kinase-like (PK-like)"/>
    <property type="match status" value="1"/>
</dbReference>
<evidence type="ECO:0000259" key="12">
    <source>
        <dbReference type="PROSITE" id="PS51547"/>
    </source>
</evidence>
<protein>
    <recommendedName>
        <fullName evidence="2">phosphatidylinositol 3-kinase</fullName>
        <ecNumber evidence="2">2.7.1.137</ecNumber>
    </recommendedName>
</protein>
<evidence type="ECO:0000256" key="7">
    <source>
        <dbReference type="PROSITE-ProRule" id="PRU00880"/>
    </source>
</evidence>
<dbReference type="InterPro" id="IPR042236">
    <property type="entry name" value="PI3K_accessory_sf"/>
</dbReference>
<evidence type="ECO:0000313" key="13">
    <source>
        <dbReference type="EMBL" id="KAF7491832.1"/>
    </source>
</evidence>
<dbReference type="Pfam" id="PF00792">
    <property type="entry name" value="PI3K_C2"/>
    <property type="match status" value="1"/>
</dbReference>
<feature type="domain" description="C2 PI3K-type" evidence="12">
    <location>
        <begin position="461"/>
        <end position="640"/>
    </location>
</feature>
<dbReference type="SMART" id="SM00145">
    <property type="entry name" value="PI3Ka"/>
    <property type="match status" value="1"/>
</dbReference>
<keyword evidence="15" id="KW-1185">Reference proteome</keyword>
<dbReference type="InterPro" id="IPR016024">
    <property type="entry name" value="ARM-type_fold"/>
</dbReference>
<evidence type="ECO:0000256" key="4">
    <source>
        <dbReference type="ARBA" id="ARBA00022741"/>
    </source>
</evidence>
<dbReference type="Pfam" id="PF00794">
    <property type="entry name" value="PI3K_rbd"/>
    <property type="match status" value="1"/>
</dbReference>
<dbReference type="GO" id="GO:0005524">
    <property type="term" value="F:ATP binding"/>
    <property type="evidence" value="ECO:0007669"/>
    <property type="project" value="UniProtKB-KW"/>
</dbReference>
<feature type="domain" description="PIK helical" evidence="10">
    <location>
        <begin position="711"/>
        <end position="888"/>
    </location>
</feature>
<dbReference type="PANTHER" id="PTHR10048">
    <property type="entry name" value="PHOSPHATIDYLINOSITOL KINASE"/>
    <property type="match status" value="1"/>
</dbReference>
<comment type="similarity">
    <text evidence="7">Belongs to the PI3/PI4-kinase family.</text>
</comment>
<dbReference type="PANTHER" id="PTHR10048:SF118">
    <property type="entry name" value="PI-3 KINASE"/>
    <property type="match status" value="1"/>
</dbReference>
<gene>
    <name evidence="13" type="primary">SSS_145g</name>
    <name evidence="13" type="ORF">SSS_145</name>
</gene>
<dbReference type="GO" id="GO:0035005">
    <property type="term" value="F:1-phosphatidylinositol-4-phosphate 3-kinase activity"/>
    <property type="evidence" value="ECO:0007669"/>
    <property type="project" value="TreeGrafter"/>
</dbReference>
<dbReference type="GO" id="GO:0016303">
    <property type="term" value="F:1-phosphatidylinositol-3-kinase activity"/>
    <property type="evidence" value="ECO:0007669"/>
    <property type="project" value="UniProtKB-EC"/>
</dbReference>
<dbReference type="GO" id="GO:0050920">
    <property type="term" value="P:regulation of chemotaxis"/>
    <property type="evidence" value="ECO:0007669"/>
    <property type="project" value="UniProtKB-ARBA"/>
</dbReference>
<evidence type="ECO:0000256" key="1">
    <source>
        <dbReference type="ARBA" id="ARBA00001498"/>
    </source>
</evidence>
<reference evidence="14" key="3">
    <citation type="submission" date="2022-06" db="UniProtKB">
        <authorList>
            <consortium name="EnsemblMetazoa"/>
        </authorList>
    </citation>
    <scope>IDENTIFICATION</scope>
</reference>
<dbReference type="Proteomes" id="UP000070412">
    <property type="component" value="Unassembled WGS sequence"/>
</dbReference>
<dbReference type="GO" id="GO:0005886">
    <property type="term" value="C:plasma membrane"/>
    <property type="evidence" value="ECO:0007669"/>
    <property type="project" value="TreeGrafter"/>
</dbReference>
<dbReference type="PROSITE" id="PS51546">
    <property type="entry name" value="PI3K_RBD"/>
    <property type="match status" value="1"/>
</dbReference>
<name>A0A834VBX7_SARSC</name>
<keyword evidence="6" id="KW-0067">ATP-binding</keyword>
<feature type="domain" description="PI3K-ABD" evidence="9">
    <location>
        <begin position="136"/>
        <end position="225"/>
    </location>
</feature>
<dbReference type="Gene3D" id="3.10.20.90">
    <property type="entry name" value="Phosphatidylinositol 3-kinase Catalytic Subunit, Chain A, domain 1"/>
    <property type="match status" value="2"/>
</dbReference>
<dbReference type="OrthoDB" id="67688at2759"/>
<dbReference type="GO" id="GO:0016477">
    <property type="term" value="P:cell migration"/>
    <property type="evidence" value="ECO:0007669"/>
    <property type="project" value="TreeGrafter"/>
</dbReference>
<dbReference type="InterPro" id="IPR001263">
    <property type="entry name" value="PI3K_accessory_dom"/>
</dbReference>
<reference evidence="13" key="2">
    <citation type="submission" date="2020-01" db="EMBL/GenBank/DDBJ databases">
        <authorList>
            <person name="Korhonen P.K.K."/>
            <person name="Guangxu M.G."/>
            <person name="Wang T.W."/>
            <person name="Stroehlein A.J.S."/>
            <person name="Young N.D."/>
            <person name="Ang C.-S.A."/>
            <person name="Fernando D.W.F."/>
            <person name="Lu H.L."/>
            <person name="Taylor S.T."/>
            <person name="Ehtesham M.E.M."/>
            <person name="Najaraj S.H.N."/>
            <person name="Harsha G.H.G."/>
            <person name="Madugundu A.M."/>
            <person name="Renuse S.R."/>
            <person name="Holt D.H."/>
            <person name="Pandey A.P."/>
            <person name="Papenfuss A.P."/>
            <person name="Gasser R.B.G."/>
            <person name="Fischer K.F."/>
        </authorList>
    </citation>
    <scope>NUCLEOTIDE SEQUENCE</scope>
    <source>
        <strain evidence="13">SSS_KF_BRIS2020</strain>
    </source>
</reference>
<evidence type="ECO:0000256" key="6">
    <source>
        <dbReference type="ARBA" id="ARBA00022840"/>
    </source>
</evidence>
<dbReference type="FunFam" id="1.10.1070.11:FF:000001">
    <property type="entry name" value="Phosphatidylinositol 4,5-bisphosphate 3-kinase catalytic subunit"/>
    <property type="match status" value="1"/>
</dbReference>
<dbReference type="Gene3D" id="1.10.1070.11">
    <property type="entry name" value="Phosphatidylinositol 3-/4-kinase, catalytic domain"/>
    <property type="match status" value="1"/>
</dbReference>
<sequence length="1262" mass="145718">MFNPYYNNNNNPSISSPTKFILHSSRTLPSTPPLCSSCLMEPHRCIHHDGQNHQHLCLQQPFVAFCHQWSYLPMTTTDLIDQYPNQNLSTGNLWLTSCPLTKMSSSYKSNFEKLNSKLRDESQARLEQLISLPEDSDQPVDIDVLMPNGTIISINIAQNATFIEIKDEVFELSQRGPMYGALRDRKQYSFSYVDELGSYREIENEEIRLCDACPVANLLKLVEHQVDSADIEFDEQIGQLIGKPLKEFDALLNPEVNDFRYRIRSLCEDIVEAHRNNSWLDKMRYAYPVSVDTTINTVPDYLKDRLPPDGMISVEIIFIDPEFKLNLSVDCQITADELVRMSVDSLKQKLDESDHPNEKIPIKSLEPTNFLLKISGSLEYLLNNHKLIQYKMIQETILSNYPIKLAAIRRQSIEFEEEPIYADINTDFRLRSHSLISLGSLSNALSTFRRRPQQIISSWSLDRKLLIKIHSAHINHLQFNNDITRVAVVVGIFHGGEILCDSHMTVPVTLADLVKSSSQNPNMEIIDTISWEEDIVFNLKVSDLPRMARISFTVVGFTGSQSHKKLSQSRQSKPIPIAWANINFFDYRGHLWESSTTLSMWLHDNDNECFDDAHSVFNPLGTVVPNPNIDQTIFLTISFTKYSEGDNTIIRFPNFQDILKQFIVNDLNDGKALMNQHNSKENDSESIVETLIKAQSLPPLRKISSQSECSEDESSEDSANHLDLIKKISEKDLLHKMEEKHRDLLWQLRFDCCRLVPESLCKFLISFKWNNQKMIREALSLLHYWPKLSPGKALELLDYAYADSLVRKFAIECLKGLPDEELSQYLLQLVQALKYESYIYNDLVQFLLERAFDNQKIGHHLFWLLRSEMHDPAVSVTFGLILEAYCRGAIDHINILSRQMDSLNKLKRINIIVRDDKSRENREKKIGWMQEILAQKFYQDTFSNVINPLNPVYKLGRLKVKKCKFMDSKMKPLWLVFENIDKDANDIYVIFKNGDDLRQDMLTLQMIRIMDRLWKDAGYDFRMTPYRCISVEHCVGLIEVVLDADTIANIQKKKGAAAIAAFKKGSLLAWLRDHNPDEADLNKAIEEFTLSCAGYCVVTYILGVADRHNDNIMVKKNGQLFHIDFGHILGKFKEKFGIRRERVPFVLTNDFVYVITHGGQSSKKSEYFQRFQQYCEEAFIIIRRQGSFLISLFAMMLSTGIPEISSVNDLQYLRETLVLDKSEDEARSHFNAKFMDALKNSWKTSFNWCAHSLAKDNRMNDR</sequence>
<keyword evidence="3" id="KW-0808">Transferase</keyword>
<dbReference type="SUPFAM" id="SSF49562">
    <property type="entry name" value="C2 domain (Calcium/lipid-binding domain, CaLB)"/>
    <property type="match status" value="1"/>
</dbReference>
<dbReference type="EC" id="2.7.1.137" evidence="2"/>
<dbReference type="InterPro" id="IPR035892">
    <property type="entry name" value="C2_domain_sf"/>
</dbReference>
<evidence type="ECO:0000256" key="3">
    <source>
        <dbReference type="ARBA" id="ARBA00022679"/>
    </source>
</evidence>
<dbReference type="GO" id="GO:0005737">
    <property type="term" value="C:cytoplasm"/>
    <property type="evidence" value="ECO:0007669"/>
    <property type="project" value="UniProtKB-ARBA"/>
</dbReference>
<dbReference type="InterPro" id="IPR018936">
    <property type="entry name" value="PI3/4_kinase_CS"/>
</dbReference>
<dbReference type="SUPFAM" id="SSF54236">
    <property type="entry name" value="Ubiquitin-like"/>
    <property type="match status" value="1"/>
</dbReference>